<keyword evidence="3" id="KW-0597">Phosphoprotein</keyword>
<sequence length="392" mass="41579">MPSAAPTINRVALKVTQSAFVIRLIAIVAALMASFGHPLDVSALACCVIAGLTSYLGLTRPDLLVAVTRHPSIALVDVLLIASATALGGPISPFVLAVLTTAVLLGLWVDLVSGLIVIATLTSIYAIGIYGRGLTGNDHAMTIVVVPFVYLMLWYLAFTLKRALDQQDRNERTLRDAIATAAASEERASVARQLHDSVAKTVQGIVMSASALPVYLERDPGRAVDIASDVQDMAGTAVHEIRQIMGNLRSRTSEQPLGEAALDVITTWQLRTGRTAHIEIAPEVDAHDEAIRYELLVILQEALDNVHKHAGSTAEASVKLAIEGQDCLLVVADNGRGADPVQVDRAASAGHVGIKGLHERMARIGGRVLWDSAPGEGTTLTCTVHSRGLLEV</sequence>
<comment type="catalytic activity">
    <reaction evidence="1">
        <text>ATP + protein L-histidine = ADP + protein N-phospho-L-histidine.</text>
        <dbReference type="EC" id="2.7.13.3"/>
    </reaction>
</comment>
<accession>A0A2Y8ZTK9</accession>
<dbReference type="GO" id="GO:0005524">
    <property type="term" value="F:ATP binding"/>
    <property type="evidence" value="ECO:0007669"/>
    <property type="project" value="UniProtKB-KW"/>
</dbReference>
<dbReference type="AlphaFoldDB" id="A0A2Y8ZTK9"/>
<evidence type="ECO:0000313" key="13">
    <source>
        <dbReference type="Proteomes" id="UP000250028"/>
    </source>
</evidence>
<feature type="transmembrane region" description="Helical" evidence="9">
    <location>
        <begin position="12"/>
        <end position="35"/>
    </location>
</feature>
<dbReference type="GO" id="GO:0046983">
    <property type="term" value="F:protein dimerization activity"/>
    <property type="evidence" value="ECO:0007669"/>
    <property type="project" value="InterPro"/>
</dbReference>
<dbReference type="EC" id="2.7.13.3" evidence="2"/>
<keyword evidence="7" id="KW-0067">ATP-binding</keyword>
<keyword evidence="5" id="KW-0547">Nucleotide-binding</keyword>
<evidence type="ECO:0000256" key="1">
    <source>
        <dbReference type="ARBA" id="ARBA00000085"/>
    </source>
</evidence>
<evidence type="ECO:0000256" key="3">
    <source>
        <dbReference type="ARBA" id="ARBA00022553"/>
    </source>
</evidence>
<keyword evidence="9" id="KW-0472">Membrane</keyword>
<dbReference type="PANTHER" id="PTHR24421:SF10">
    <property type="entry name" value="NITRATE_NITRITE SENSOR PROTEIN NARQ"/>
    <property type="match status" value="1"/>
</dbReference>
<evidence type="ECO:0000256" key="4">
    <source>
        <dbReference type="ARBA" id="ARBA00022679"/>
    </source>
</evidence>
<evidence type="ECO:0000259" key="10">
    <source>
        <dbReference type="Pfam" id="PF02518"/>
    </source>
</evidence>
<reference evidence="13" key="1">
    <citation type="submission" date="2016-10" db="EMBL/GenBank/DDBJ databases">
        <authorList>
            <person name="Varghese N."/>
            <person name="Submissions S."/>
        </authorList>
    </citation>
    <scope>NUCLEOTIDE SEQUENCE [LARGE SCALE GENOMIC DNA]</scope>
    <source>
        <strain evidence="13">DSM 22951</strain>
    </source>
</reference>
<dbReference type="RefSeq" id="WP_109686359.1">
    <property type="nucleotide sequence ID" value="NZ_QGDN01000001.1"/>
</dbReference>
<feature type="domain" description="Histidine kinase/HSP90-like ATPase" evidence="10">
    <location>
        <begin position="295"/>
        <end position="385"/>
    </location>
</feature>
<feature type="transmembrane region" description="Helical" evidence="9">
    <location>
        <begin position="41"/>
        <end position="58"/>
    </location>
</feature>
<evidence type="ECO:0000259" key="11">
    <source>
        <dbReference type="Pfam" id="PF07730"/>
    </source>
</evidence>
<evidence type="ECO:0000256" key="2">
    <source>
        <dbReference type="ARBA" id="ARBA00012438"/>
    </source>
</evidence>
<name>A0A2Y8ZTK9_9MICO</name>
<evidence type="ECO:0000256" key="8">
    <source>
        <dbReference type="ARBA" id="ARBA00023012"/>
    </source>
</evidence>
<dbReference type="EMBL" id="UESZ01000001">
    <property type="protein sequence ID" value="SSA35225.1"/>
    <property type="molecule type" value="Genomic_DNA"/>
</dbReference>
<dbReference type="Pfam" id="PF02518">
    <property type="entry name" value="HATPase_c"/>
    <property type="match status" value="1"/>
</dbReference>
<feature type="transmembrane region" description="Helical" evidence="9">
    <location>
        <begin position="105"/>
        <end position="128"/>
    </location>
</feature>
<feature type="domain" description="Signal transduction histidine kinase subgroup 3 dimerisation and phosphoacceptor" evidence="11">
    <location>
        <begin position="186"/>
        <end position="251"/>
    </location>
</feature>
<evidence type="ECO:0000256" key="7">
    <source>
        <dbReference type="ARBA" id="ARBA00022840"/>
    </source>
</evidence>
<gene>
    <name evidence="12" type="ORF">SAMN04489750_2575</name>
</gene>
<dbReference type="InterPro" id="IPR036890">
    <property type="entry name" value="HATPase_C_sf"/>
</dbReference>
<evidence type="ECO:0000256" key="5">
    <source>
        <dbReference type="ARBA" id="ARBA00022741"/>
    </source>
</evidence>
<keyword evidence="9" id="KW-1133">Transmembrane helix</keyword>
<feature type="transmembrane region" description="Helical" evidence="9">
    <location>
        <begin position="140"/>
        <end position="158"/>
    </location>
</feature>
<dbReference type="InterPro" id="IPR011712">
    <property type="entry name" value="Sig_transdc_His_kin_sub3_dim/P"/>
</dbReference>
<dbReference type="Gene3D" id="3.30.565.10">
    <property type="entry name" value="Histidine kinase-like ATPase, C-terminal domain"/>
    <property type="match status" value="1"/>
</dbReference>
<dbReference type="GO" id="GO:0016020">
    <property type="term" value="C:membrane"/>
    <property type="evidence" value="ECO:0007669"/>
    <property type="project" value="InterPro"/>
</dbReference>
<keyword evidence="8" id="KW-0902">Two-component regulatory system</keyword>
<proteinExistence type="predicted"/>
<dbReference type="GO" id="GO:0000155">
    <property type="term" value="F:phosphorelay sensor kinase activity"/>
    <property type="evidence" value="ECO:0007669"/>
    <property type="project" value="InterPro"/>
</dbReference>
<dbReference type="Proteomes" id="UP000250028">
    <property type="component" value="Unassembled WGS sequence"/>
</dbReference>
<dbReference type="OrthoDB" id="144293at2"/>
<organism evidence="12 13">
    <name type="scientific">Branchiibius hedensis</name>
    <dbReference type="NCBI Taxonomy" id="672460"/>
    <lineage>
        <taxon>Bacteria</taxon>
        <taxon>Bacillati</taxon>
        <taxon>Actinomycetota</taxon>
        <taxon>Actinomycetes</taxon>
        <taxon>Micrococcales</taxon>
        <taxon>Dermacoccaceae</taxon>
        <taxon>Branchiibius</taxon>
    </lineage>
</organism>
<keyword evidence="4" id="KW-0808">Transferase</keyword>
<dbReference type="CDD" id="cd16917">
    <property type="entry name" value="HATPase_UhpB-NarQ-NarX-like"/>
    <property type="match status" value="1"/>
</dbReference>
<dbReference type="InterPro" id="IPR003594">
    <property type="entry name" value="HATPase_dom"/>
</dbReference>
<dbReference type="Gene3D" id="1.20.5.1930">
    <property type="match status" value="1"/>
</dbReference>
<keyword evidence="9" id="KW-0812">Transmembrane</keyword>
<keyword evidence="6 12" id="KW-0418">Kinase</keyword>
<dbReference type="SUPFAM" id="SSF55874">
    <property type="entry name" value="ATPase domain of HSP90 chaperone/DNA topoisomerase II/histidine kinase"/>
    <property type="match status" value="1"/>
</dbReference>
<keyword evidence="13" id="KW-1185">Reference proteome</keyword>
<dbReference type="PANTHER" id="PTHR24421">
    <property type="entry name" value="NITRATE/NITRITE SENSOR PROTEIN NARX-RELATED"/>
    <property type="match status" value="1"/>
</dbReference>
<feature type="transmembrane region" description="Helical" evidence="9">
    <location>
        <begin position="78"/>
        <end position="99"/>
    </location>
</feature>
<protein>
    <recommendedName>
        <fullName evidence="2">histidine kinase</fullName>
        <ecNumber evidence="2">2.7.13.3</ecNumber>
    </recommendedName>
</protein>
<dbReference type="InterPro" id="IPR050482">
    <property type="entry name" value="Sensor_HK_TwoCompSys"/>
</dbReference>
<evidence type="ECO:0000313" key="12">
    <source>
        <dbReference type="EMBL" id="SSA35225.1"/>
    </source>
</evidence>
<dbReference type="Pfam" id="PF07730">
    <property type="entry name" value="HisKA_3"/>
    <property type="match status" value="1"/>
</dbReference>
<evidence type="ECO:0000256" key="6">
    <source>
        <dbReference type="ARBA" id="ARBA00022777"/>
    </source>
</evidence>
<evidence type="ECO:0000256" key="9">
    <source>
        <dbReference type="SAM" id="Phobius"/>
    </source>
</evidence>